<feature type="transmembrane region" description="Helical" evidence="1">
    <location>
        <begin position="48"/>
        <end position="72"/>
    </location>
</feature>
<organism evidence="2 3">
    <name type="scientific">Candidatus Liptonbacteria bacterium RIFCSPLOWO2_01_FULL_56_20</name>
    <dbReference type="NCBI Taxonomy" id="1798652"/>
    <lineage>
        <taxon>Bacteria</taxon>
        <taxon>Candidatus Liptoniibacteriota</taxon>
    </lineage>
</organism>
<accession>A0A1G2CIT9</accession>
<dbReference type="Proteomes" id="UP000178495">
    <property type="component" value="Unassembled WGS sequence"/>
</dbReference>
<dbReference type="AlphaFoldDB" id="A0A1G2CIT9"/>
<evidence type="ECO:0000256" key="1">
    <source>
        <dbReference type="SAM" id="Phobius"/>
    </source>
</evidence>
<keyword evidence="1" id="KW-0812">Transmembrane</keyword>
<sequence length="115" mass="12870">MSRKTIFFALGALMGIVVFWGPTVLRFGNNFSDPFLFVSLVGMYPWVLNHWLLPGLVYVAVSAIPFLLVYFLSSDRRPPAFFKALSAFKFFSLGLYISLTAFFLLLGLGLSRGGF</sequence>
<name>A0A1G2CIT9_9BACT</name>
<feature type="transmembrane region" description="Helical" evidence="1">
    <location>
        <begin position="7"/>
        <end position="28"/>
    </location>
</feature>
<evidence type="ECO:0000313" key="2">
    <source>
        <dbReference type="EMBL" id="OGZ01122.1"/>
    </source>
</evidence>
<dbReference type="EMBL" id="MHLC01000021">
    <property type="protein sequence ID" value="OGZ01122.1"/>
    <property type="molecule type" value="Genomic_DNA"/>
</dbReference>
<comment type="caution">
    <text evidence="2">The sequence shown here is derived from an EMBL/GenBank/DDBJ whole genome shotgun (WGS) entry which is preliminary data.</text>
</comment>
<reference evidence="2 3" key="1">
    <citation type="journal article" date="2016" name="Nat. Commun.">
        <title>Thousands of microbial genomes shed light on interconnected biogeochemical processes in an aquifer system.</title>
        <authorList>
            <person name="Anantharaman K."/>
            <person name="Brown C.T."/>
            <person name="Hug L.A."/>
            <person name="Sharon I."/>
            <person name="Castelle C.J."/>
            <person name="Probst A.J."/>
            <person name="Thomas B.C."/>
            <person name="Singh A."/>
            <person name="Wilkins M.J."/>
            <person name="Karaoz U."/>
            <person name="Brodie E.L."/>
            <person name="Williams K.H."/>
            <person name="Hubbard S.S."/>
            <person name="Banfield J.F."/>
        </authorList>
    </citation>
    <scope>NUCLEOTIDE SEQUENCE [LARGE SCALE GENOMIC DNA]</scope>
</reference>
<feature type="transmembrane region" description="Helical" evidence="1">
    <location>
        <begin position="93"/>
        <end position="111"/>
    </location>
</feature>
<dbReference type="STRING" id="1798652.A3A43_00580"/>
<proteinExistence type="predicted"/>
<keyword evidence="1" id="KW-0472">Membrane</keyword>
<keyword evidence="1" id="KW-1133">Transmembrane helix</keyword>
<gene>
    <name evidence="2" type="ORF">A3A43_00580</name>
</gene>
<evidence type="ECO:0000313" key="3">
    <source>
        <dbReference type="Proteomes" id="UP000178495"/>
    </source>
</evidence>
<protein>
    <submittedName>
        <fullName evidence="2">Uncharacterized protein</fullName>
    </submittedName>
</protein>